<dbReference type="GO" id="GO:0015629">
    <property type="term" value="C:actin cytoskeleton"/>
    <property type="evidence" value="ECO:0007669"/>
    <property type="project" value="InterPro"/>
</dbReference>
<reference evidence="2 3" key="1">
    <citation type="submission" date="2019-09" db="EMBL/GenBank/DDBJ databases">
        <title>Bird 10,000 Genomes (B10K) Project - Family phase.</title>
        <authorList>
            <person name="Zhang G."/>
        </authorList>
    </citation>
    <scope>NUCLEOTIDE SEQUENCE [LARGE SCALE GENOMIC DNA]</scope>
    <source>
        <strain evidence="2">B10K-DU-001-16</strain>
        <tissue evidence="2">Muscle</tissue>
    </source>
</reference>
<accession>A0A7K9ICZ5</accession>
<feature type="region of interest" description="Disordered" evidence="1">
    <location>
        <begin position="347"/>
        <end position="371"/>
    </location>
</feature>
<feature type="non-terminal residue" evidence="2">
    <location>
        <position position="452"/>
    </location>
</feature>
<dbReference type="PANTHER" id="PTHR15435">
    <property type="entry name" value="KICSTOR COMPLEX PROTEIN KAPTIN"/>
    <property type="match status" value="1"/>
</dbReference>
<evidence type="ECO:0000256" key="1">
    <source>
        <dbReference type="SAM" id="MobiDB-lite"/>
    </source>
</evidence>
<dbReference type="Proteomes" id="UP000534107">
    <property type="component" value="Unassembled WGS sequence"/>
</dbReference>
<proteinExistence type="predicted"/>
<keyword evidence="3" id="KW-1185">Reference proteome</keyword>
<organism evidence="2 3">
    <name type="scientific">Bucco capensis</name>
    <name type="common">collared puffbird</name>
    <dbReference type="NCBI Taxonomy" id="135168"/>
    <lineage>
        <taxon>Eukaryota</taxon>
        <taxon>Metazoa</taxon>
        <taxon>Chordata</taxon>
        <taxon>Craniata</taxon>
        <taxon>Vertebrata</taxon>
        <taxon>Euteleostomi</taxon>
        <taxon>Archelosauria</taxon>
        <taxon>Archosauria</taxon>
        <taxon>Dinosauria</taxon>
        <taxon>Saurischia</taxon>
        <taxon>Theropoda</taxon>
        <taxon>Coelurosauria</taxon>
        <taxon>Aves</taxon>
        <taxon>Neognathae</taxon>
        <taxon>Neoaves</taxon>
        <taxon>Telluraves</taxon>
        <taxon>Coraciimorphae</taxon>
        <taxon>Piciformes</taxon>
        <taxon>Bucconidae</taxon>
        <taxon>Bucco</taxon>
    </lineage>
</organism>
<dbReference type="PANTHER" id="PTHR15435:SF2">
    <property type="entry name" value="KICSTOR COMPLEX PROTEIN KAPTIN"/>
    <property type="match status" value="1"/>
</dbReference>
<evidence type="ECO:0000313" key="2">
    <source>
        <dbReference type="EMBL" id="NXH22794.1"/>
    </source>
</evidence>
<protein>
    <submittedName>
        <fullName evidence="2">KPTN protein</fullName>
    </submittedName>
</protein>
<dbReference type="GO" id="GO:0034198">
    <property type="term" value="P:cellular response to amino acid starvation"/>
    <property type="evidence" value="ECO:0007669"/>
    <property type="project" value="TreeGrafter"/>
</dbReference>
<dbReference type="OrthoDB" id="10267127at2759"/>
<dbReference type="GO" id="GO:0051015">
    <property type="term" value="F:actin filament binding"/>
    <property type="evidence" value="ECO:0007669"/>
    <property type="project" value="TreeGrafter"/>
</dbReference>
<comment type="caution">
    <text evidence="2">The sequence shown here is derived from an EMBL/GenBank/DDBJ whole genome shotgun (WGS) entry which is preliminary data.</text>
</comment>
<dbReference type="GO" id="GO:0030027">
    <property type="term" value="C:lamellipodium"/>
    <property type="evidence" value="ECO:0007669"/>
    <property type="project" value="TreeGrafter"/>
</dbReference>
<feature type="region of interest" description="Disordered" evidence="1">
    <location>
        <begin position="248"/>
        <end position="267"/>
    </location>
</feature>
<dbReference type="InterPro" id="IPR029982">
    <property type="entry name" value="Kptn"/>
</dbReference>
<dbReference type="AlphaFoldDB" id="A0A7K9ICZ5"/>
<feature type="compositionally biased region" description="Low complexity" evidence="1">
    <location>
        <begin position="254"/>
        <end position="267"/>
    </location>
</feature>
<feature type="non-terminal residue" evidence="2">
    <location>
        <position position="1"/>
    </location>
</feature>
<dbReference type="GO" id="GO:1904262">
    <property type="term" value="P:negative regulation of TORC1 signaling"/>
    <property type="evidence" value="ECO:0007669"/>
    <property type="project" value="TreeGrafter"/>
</dbReference>
<evidence type="ECO:0000313" key="3">
    <source>
        <dbReference type="Proteomes" id="UP000534107"/>
    </source>
</evidence>
<dbReference type="GO" id="GO:0140007">
    <property type="term" value="C:KICSTOR complex"/>
    <property type="evidence" value="ECO:0007669"/>
    <property type="project" value="TreeGrafter"/>
</dbReference>
<feature type="compositionally biased region" description="Low complexity" evidence="1">
    <location>
        <begin position="359"/>
        <end position="371"/>
    </location>
</feature>
<gene>
    <name evidence="2" type="primary">Kptn</name>
    <name evidence="2" type="ORF">BUCCAP_R14990</name>
</gene>
<name>A0A7K9ICZ5_9PICI</name>
<sequence>CPLVEDSFSRLASQSNVYGLAALQGGEGPGGLLAAALKGKVIYFRYQELRERLRPVARELQFTYIPGVPERGRGHRKLPGGGPEHPGKGLGVLLGRSGVLLKGSEAPCGGLGDPGRALGLLGGSQGLLKVSVPILTLVLSAVAVPIPFPFPIPSCVFPWQHLGSHQFEEQPLAQLFPELLDLPSNVLWLDVCNIPGSGCRISAFGCHNGYIRVSHVQQSPGPVVLQSWSLQQDGPISKVLVFPWQQEGEGRGKSTGSPGSPVPSSGTAPAYSVLVTSTIEPTVLYRDVLQQGLSCQLLLPGTEQLDSVLCALVTDIDLDGNREILLGTYGQDLLCYKFSTPSSTAPAPAAQDSWPALTSSPGVPSSSSSSPGGIPCSPGVLPVQLELCWHRRFPSPLLSLLQVDLTADGLQELAVVCLRGLHVLQHSLEPVARCLLQRLRRELQRRARLQGL</sequence>
<dbReference type="EMBL" id="VWZO01022036">
    <property type="protein sequence ID" value="NXH22794.1"/>
    <property type="molecule type" value="Genomic_DNA"/>
</dbReference>
<dbReference type="GO" id="GO:0007015">
    <property type="term" value="P:actin filament organization"/>
    <property type="evidence" value="ECO:0007669"/>
    <property type="project" value="InterPro"/>
</dbReference>